<evidence type="ECO:0000256" key="1">
    <source>
        <dbReference type="SAM" id="Phobius"/>
    </source>
</evidence>
<accession>A0A268NV53</accession>
<comment type="caution">
    <text evidence="2">The sequence shown here is derived from an EMBL/GenBank/DDBJ whole genome shotgun (WGS) entry which is preliminary data.</text>
</comment>
<evidence type="ECO:0000313" key="3">
    <source>
        <dbReference type="Proteomes" id="UP000216207"/>
    </source>
</evidence>
<dbReference type="AlphaFoldDB" id="A0A268NV53"/>
<feature type="transmembrane region" description="Helical" evidence="1">
    <location>
        <begin position="7"/>
        <end position="25"/>
    </location>
</feature>
<keyword evidence="1" id="KW-1133">Transmembrane helix</keyword>
<reference evidence="2 3" key="1">
    <citation type="submission" date="2017-07" db="EMBL/GenBank/DDBJ databases">
        <title>Isolation and whole genome analysis of endospore-forming bacteria from heroin.</title>
        <authorList>
            <person name="Kalinowski J."/>
            <person name="Ahrens B."/>
            <person name="Al-Dilaimi A."/>
            <person name="Winkler A."/>
            <person name="Wibberg D."/>
            <person name="Schleenbecker U."/>
            <person name="Ruckert C."/>
            <person name="Wolfel R."/>
            <person name="Grass G."/>
        </authorList>
    </citation>
    <scope>NUCLEOTIDE SEQUENCE [LARGE SCALE GENOMIC DNA]</scope>
    <source>
        <strain evidence="2 3">7539</strain>
    </source>
</reference>
<dbReference type="Proteomes" id="UP000216207">
    <property type="component" value="Unassembled WGS sequence"/>
</dbReference>
<keyword evidence="1" id="KW-0472">Membrane</keyword>
<protein>
    <submittedName>
        <fullName evidence="2">Uncharacterized protein</fullName>
    </submittedName>
</protein>
<evidence type="ECO:0000313" key="2">
    <source>
        <dbReference type="EMBL" id="PAE87382.1"/>
    </source>
</evidence>
<name>A0A268NV53_SHOCL</name>
<organism evidence="2 3">
    <name type="scientific">Shouchella clausii</name>
    <name type="common">Alkalihalobacillus clausii</name>
    <dbReference type="NCBI Taxonomy" id="79880"/>
    <lineage>
        <taxon>Bacteria</taxon>
        <taxon>Bacillati</taxon>
        <taxon>Bacillota</taxon>
        <taxon>Bacilli</taxon>
        <taxon>Bacillales</taxon>
        <taxon>Bacillaceae</taxon>
        <taxon>Shouchella</taxon>
    </lineage>
</organism>
<feature type="transmembrane region" description="Helical" evidence="1">
    <location>
        <begin position="31"/>
        <end position="48"/>
    </location>
</feature>
<dbReference type="EMBL" id="NPCC01000034">
    <property type="protein sequence ID" value="PAE87382.1"/>
    <property type="molecule type" value="Genomic_DNA"/>
</dbReference>
<keyword evidence="1" id="KW-0812">Transmembrane</keyword>
<gene>
    <name evidence="2" type="ORF">CHH72_18155</name>
</gene>
<proteinExistence type="predicted"/>
<sequence>MFRHHVYFLSAAICLAVAVGSLFLLENPLSFAVIFSGLCILNIVRGCYHYRNARKRKNKEWA</sequence>